<dbReference type="PANTHER" id="PTHR43776:SF7">
    <property type="entry name" value="D,D-DIPEPTIDE TRANSPORT ATP-BINDING PROTEIN DDPF-RELATED"/>
    <property type="match status" value="1"/>
</dbReference>
<organism evidence="7 8">
    <name type="scientific">Desulfuromonas thiophila</name>
    <dbReference type="NCBI Taxonomy" id="57664"/>
    <lineage>
        <taxon>Bacteria</taxon>
        <taxon>Pseudomonadati</taxon>
        <taxon>Thermodesulfobacteriota</taxon>
        <taxon>Desulfuromonadia</taxon>
        <taxon>Desulfuromonadales</taxon>
        <taxon>Desulfuromonadaceae</taxon>
        <taxon>Desulfuromonas</taxon>
    </lineage>
</organism>
<dbReference type="SMART" id="SM00382">
    <property type="entry name" value="AAA"/>
    <property type="match status" value="1"/>
</dbReference>
<dbReference type="GO" id="GO:0016887">
    <property type="term" value="F:ATP hydrolysis activity"/>
    <property type="evidence" value="ECO:0007669"/>
    <property type="project" value="InterPro"/>
</dbReference>
<dbReference type="InterPro" id="IPR013563">
    <property type="entry name" value="Oligopep_ABC_C"/>
</dbReference>
<evidence type="ECO:0000313" key="7">
    <source>
        <dbReference type="EMBL" id="SDE47307.1"/>
    </source>
</evidence>
<keyword evidence="2" id="KW-0813">Transport</keyword>
<dbReference type="Gene3D" id="3.40.50.300">
    <property type="entry name" value="P-loop containing nucleotide triphosphate hydrolases"/>
    <property type="match status" value="1"/>
</dbReference>
<evidence type="ECO:0000256" key="4">
    <source>
        <dbReference type="ARBA" id="ARBA00022840"/>
    </source>
</evidence>
<name>A0A1G7D716_9BACT</name>
<dbReference type="GO" id="GO:0005524">
    <property type="term" value="F:ATP binding"/>
    <property type="evidence" value="ECO:0007669"/>
    <property type="project" value="UniProtKB-KW"/>
</dbReference>
<dbReference type="OrthoDB" id="9809450at2"/>
<reference evidence="8" key="1">
    <citation type="submission" date="2016-10" db="EMBL/GenBank/DDBJ databases">
        <authorList>
            <person name="Varghese N."/>
            <person name="Submissions S."/>
        </authorList>
    </citation>
    <scope>NUCLEOTIDE SEQUENCE [LARGE SCALE GENOMIC DNA]</scope>
    <source>
        <strain evidence="8">DSM 8987</strain>
    </source>
</reference>
<dbReference type="InterPro" id="IPR027417">
    <property type="entry name" value="P-loop_NTPase"/>
</dbReference>
<dbReference type="InterPro" id="IPR003593">
    <property type="entry name" value="AAA+_ATPase"/>
</dbReference>
<evidence type="ECO:0000256" key="5">
    <source>
        <dbReference type="SAM" id="MobiDB-lite"/>
    </source>
</evidence>
<dbReference type="EMBL" id="FNAQ01000012">
    <property type="protein sequence ID" value="SDE47307.1"/>
    <property type="molecule type" value="Genomic_DNA"/>
</dbReference>
<dbReference type="SUPFAM" id="SSF52540">
    <property type="entry name" value="P-loop containing nucleoside triphosphate hydrolases"/>
    <property type="match status" value="1"/>
</dbReference>
<dbReference type="InterPro" id="IPR017871">
    <property type="entry name" value="ABC_transporter-like_CS"/>
</dbReference>
<protein>
    <submittedName>
        <fullName evidence="7">Oligopeptide transport system ATP-binding protein</fullName>
    </submittedName>
</protein>
<keyword evidence="8" id="KW-1185">Reference proteome</keyword>
<dbReference type="PROSITE" id="PS50893">
    <property type="entry name" value="ABC_TRANSPORTER_2"/>
    <property type="match status" value="1"/>
</dbReference>
<dbReference type="Proteomes" id="UP000243205">
    <property type="component" value="Unassembled WGS sequence"/>
</dbReference>
<dbReference type="FunFam" id="3.40.50.300:FF:000016">
    <property type="entry name" value="Oligopeptide ABC transporter ATP-binding component"/>
    <property type="match status" value="1"/>
</dbReference>
<dbReference type="GO" id="GO:0015833">
    <property type="term" value="P:peptide transport"/>
    <property type="evidence" value="ECO:0007669"/>
    <property type="project" value="InterPro"/>
</dbReference>
<dbReference type="InterPro" id="IPR050319">
    <property type="entry name" value="ABC_transp_ATP-bind"/>
</dbReference>
<dbReference type="STRING" id="57664.SAMN05661003_11247"/>
<keyword evidence="4 7" id="KW-0067">ATP-binding</keyword>
<comment type="similarity">
    <text evidence="1">Belongs to the ABC transporter superfamily.</text>
</comment>
<dbReference type="CDD" id="cd03257">
    <property type="entry name" value="ABC_NikE_OppD_transporters"/>
    <property type="match status" value="1"/>
</dbReference>
<dbReference type="PROSITE" id="PS00211">
    <property type="entry name" value="ABC_TRANSPORTER_1"/>
    <property type="match status" value="1"/>
</dbReference>
<accession>A0A1G7D716</accession>
<dbReference type="AlphaFoldDB" id="A0A1G7D716"/>
<dbReference type="Pfam" id="PF08352">
    <property type="entry name" value="oligo_HPY"/>
    <property type="match status" value="1"/>
</dbReference>
<sequence length="334" mass="37177">MDTLLQLEGLTKGFHVSGGPGRPRQWLRAVEQVNLQLRRGETLALVGESGCGKSTLAKLILGLLTPDSGTLRFKGLEPTRLPGAARRQLQRQMQMVFQDPFSSLNPRMQVGTILAEPFHIHRICSRAEAHQRALQLLEEVGLTPDHARRFAHEFSGGQRQRVGIARALALRPELVVADEPVSALDLSIQAQILQLLRDLQQRHQLTYLFISHDLAVVASLASRVALMYLGRVVEIAPVDAFFGRPLHPYGEMLLQALPLPDPHHRQRPRARGEIPSATAPPPGCPFHPRCAHAQPLCQQQRPPLQDAGNHRQVACWRAAELQLEGLERLLRQSP</sequence>
<feature type="domain" description="ABC transporter" evidence="6">
    <location>
        <begin position="5"/>
        <end position="254"/>
    </location>
</feature>
<gene>
    <name evidence="7" type="ORF">SAMN05661003_11247</name>
</gene>
<dbReference type="PANTHER" id="PTHR43776">
    <property type="entry name" value="TRANSPORT ATP-BINDING PROTEIN"/>
    <property type="match status" value="1"/>
</dbReference>
<evidence type="ECO:0000256" key="2">
    <source>
        <dbReference type="ARBA" id="ARBA00022448"/>
    </source>
</evidence>
<evidence type="ECO:0000313" key="8">
    <source>
        <dbReference type="Proteomes" id="UP000243205"/>
    </source>
</evidence>
<evidence type="ECO:0000259" key="6">
    <source>
        <dbReference type="PROSITE" id="PS50893"/>
    </source>
</evidence>
<dbReference type="Pfam" id="PF00005">
    <property type="entry name" value="ABC_tran"/>
    <property type="match status" value="1"/>
</dbReference>
<proteinExistence type="inferred from homology"/>
<dbReference type="RefSeq" id="WP_092079286.1">
    <property type="nucleotide sequence ID" value="NZ_FNAQ01000012.1"/>
</dbReference>
<feature type="region of interest" description="Disordered" evidence="5">
    <location>
        <begin position="263"/>
        <end position="285"/>
    </location>
</feature>
<dbReference type="InterPro" id="IPR003439">
    <property type="entry name" value="ABC_transporter-like_ATP-bd"/>
</dbReference>
<evidence type="ECO:0000256" key="3">
    <source>
        <dbReference type="ARBA" id="ARBA00022741"/>
    </source>
</evidence>
<dbReference type="GO" id="GO:0055085">
    <property type="term" value="P:transmembrane transport"/>
    <property type="evidence" value="ECO:0007669"/>
    <property type="project" value="UniProtKB-ARBA"/>
</dbReference>
<keyword evidence="3" id="KW-0547">Nucleotide-binding</keyword>
<dbReference type="NCBIfam" id="TIGR01727">
    <property type="entry name" value="oligo_HPY"/>
    <property type="match status" value="1"/>
</dbReference>
<evidence type="ECO:0000256" key="1">
    <source>
        <dbReference type="ARBA" id="ARBA00005417"/>
    </source>
</evidence>